<dbReference type="EMBL" id="AP012325">
    <property type="protein sequence ID" value="BAR01388.1"/>
    <property type="molecule type" value="Genomic_DNA"/>
</dbReference>
<sequence length="48" mass="5541">MKNASPIVGWRFSLTDAYALRACDWDIRKMRGMPAKYRASAAFPRHLI</sequence>
<evidence type="ECO:0000313" key="2">
    <source>
        <dbReference type="Proteomes" id="UP000035061"/>
    </source>
</evidence>
<name>A0ABM7EU23_9BIFI</name>
<reference evidence="1 2" key="1">
    <citation type="submission" date="2012-02" db="EMBL/GenBank/DDBJ databases">
        <title>Complete genome sequence of Bifidobacterium catenulatum JCM 1194.</title>
        <authorList>
            <person name="Toh H."/>
            <person name="Oshima K."/>
            <person name="Morita H."/>
            <person name="Hattori M."/>
        </authorList>
    </citation>
    <scope>NUCLEOTIDE SEQUENCE [LARGE SCALE GENOMIC DNA]</scope>
    <source>
        <strain evidence="1 2">JCM 1194</strain>
    </source>
</reference>
<evidence type="ECO:0000313" key="1">
    <source>
        <dbReference type="EMBL" id="BAR01388.1"/>
    </source>
</evidence>
<protein>
    <submittedName>
        <fullName evidence="1">Uncharacterized protein</fullName>
    </submittedName>
</protein>
<accession>A0ABM7EU23</accession>
<gene>
    <name evidence="1" type="ORF">BBCT_0420</name>
</gene>
<proteinExistence type="predicted"/>
<organism evidence="1 2">
    <name type="scientific">Bifidobacterium catenulatum DSM 16992 = JCM 1194 = LMG 11043</name>
    <dbReference type="NCBI Taxonomy" id="566552"/>
    <lineage>
        <taxon>Bacteria</taxon>
        <taxon>Bacillati</taxon>
        <taxon>Actinomycetota</taxon>
        <taxon>Actinomycetes</taxon>
        <taxon>Bifidobacteriales</taxon>
        <taxon>Bifidobacteriaceae</taxon>
        <taxon>Bifidobacterium</taxon>
    </lineage>
</organism>
<keyword evidence="2" id="KW-1185">Reference proteome</keyword>
<dbReference type="Proteomes" id="UP000035061">
    <property type="component" value="Chromosome"/>
</dbReference>